<dbReference type="Pfam" id="PF04773">
    <property type="entry name" value="FecR"/>
    <property type="match status" value="1"/>
</dbReference>
<evidence type="ECO:0000313" key="4">
    <source>
        <dbReference type="EMBL" id="MET7000065.1"/>
    </source>
</evidence>
<dbReference type="InterPro" id="IPR006860">
    <property type="entry name" value="FecR"/>
</dbReference>
<feature type="transmembrane region" description="Helical" evidence="1">
    <location>
        <begin position="85"/>
        <end position="106"/>
    </location>
</feature>
<evidence type="ECO:0000256" key="1">
    <source>
        <dbReference type="SAM" id="Phobius"/>
    </source>
</evidence>
<organism evidence="4 5">
    <name type="scientific">Chitinophaga defluvii</name>
    <dbReference type="NCBI Taxonomy" id="3163343"/>
    <lineage>
        <taxon>Bacteria</taxon>
        <taxon>Pseudomonadati</taxon>
        <taxon>Bacteroidota</taxon>
        <taxon>Chitinophagia</taxon>
        <taxon>Chitinophagales</taxon>
        <taxon>Chitinophagaceae</taxon>
        <taxon>Chitinophaga</taxon>
    </lineage>
</organism>
<dbReference type="InterPro" id="IPR012373">
    <property type="entry name" value="Ferrdict_sens_TM"/>
</dbReference>
<keyword evidence="1" id="KW-0472">Membrane</keyword>
<dbReference type="PANTHER" id="PTHR30273">
    <property type="entry name" value="PERIPLASMIC SIGNAL SENSOR AND SIGMA FACTOR ACTIVATOR FECR-RELATED"/>
    <property type="match status" value="1"/>
</dbReference>
<protein>
    <submittedName>
        <fullName evidence="4">FecR domain-containing protein</fullName>
    </submittedName>
</protein>
<feature type="domain" description="FecR protein" evidence="2">
    <location>
        <begin position="114"/>
        <end position="208"/>
    </location>
</feature>
<sequence length="329" mass="37052">MNKDQLLILIEEYLDGEATPAEQRWVENWYHTFEQEDEWLPEGSAAAAETREQLKSTLKEKLGGIRQLDAVNQQVFQLRRRRIRIISGVAAAILLLVTTTLLYWWLSAGAGNMVITAVGKPRYIALPDGSTVWLNTGSKLEYAKGFSGRERAVLLEGEAYFDVVENEKQPFLVRSGKLITRVLGTAFSVKAYKNMDTIMVTVLQGKVQVNDEAVTMATLTKRERLLFQTTTGNAARDEVDSLATHAWDSGQLEFEKQTLKEITTILGKWHGYTFVFHHAELEQCIYTGTLDRTAPLAEQVNLLCDVNNMNCRIDSVSKEVWIDGTGCNQ</sequence>
<dbReference type="Gene3D" id="2.60.120.1440">
    <property type="match status" value="1"/>
</dbReference>
<dbReference type="Pfam" id="PF16344">
    <property type="entry name" value="FecR_C"/>
    <property type="match status" value="1"/>
</dbReference>
<dbReference type="InterPro" id="IPR032508">
    <property type="entry name" value="FecR_C"/>
</dbReference>
<evidence type="ECO:0000313" key="5">
    <source>
        <dbReference type="Proteomes" id="UP001549749"/>
    </source>
</evidence>
<dbReference type="RefSeq" id="WP_354662625.1">
    <property type="nucleotide sequence ID" value="NZ_JBEXAC010000002.1"/>
</dbReference>
<reference evidence="4 5" key="1">
    <citation type="submission" date="2024-06" db="EMBL/GenBank/DDBJ databases">
        <title>Chitinophaga defluvii sp. nov., isolated from municipal sewage.</title>
        <authorList>
            <person name="Zhang L."/>
        </authorList>
    </citation>
    <scope>NUCLEOTIDE SEQUENCE [LARGE SCALE GENOMIC DNA]</scope>
    <source>
        <strain evidence="4 5">H8</strain>
    </source>
</reference>
<dbReference type="Proteomes" id="UP001549749">
    <property type="component" value="Unassembled WGS sequence"/>
</dbReference>
<comment type="caution">
    <text evidence="4">The sequence shown here is derived from an EMBL/GenBank/DDBJ whole genome shotgun (WGS) entry which is preliminary data.</text>
</comment>
<dbReference type="EMBL" id="JBEXAC010000002">
    <property type="protein sequence ID" value="MET7000065.1"/>
    <property type="molecule type" value="Genomic_DNA"/>
</dbReference>
<accession>A0ABV2TAK9</accession>
<feature type="domain" description="Protein FecR C-terminal" evidence="3">
    <location>
        <begin position="252"/>
        <end position="314"/>
    </location>
</feature>
<dbReference type="PANTHER" id="PTHR30273:SF2">
    <property type="entry name" value="PROTEIN FECR"/>
    <property type="match status" value="1"/>
</dbReference>
<gene>
    <name evidence="4" type="ORF">ABR189_21930</name>
</gene>
<proteinExistence type="predicted"/>
<evidence type="ECO:0000259" key="2">
    <source>
        <dbReference type="Pfam" id="PF04773"/>
    </source>
</evidence>
<dbReference type="PIRSF" id="PIRSF018266">
    <property type="entry name" value="FecR"/>
    <property type="match status" value="1"/>
</dbReference>
<evidence type="ECO:0000259" key="3">
    <source>
        <dbReference type="Pfam" id="PF16344"/>
    </source>
</evidence>
<keyword evidence="1" id="KW-0812">Transmembrane</keyword>
<keyword evidence="1" id="KW-1133">Transmembrane helix</keyword>
<keyword evidence="5" id="KW-1185">Reference proteome</keyword>
<dbReference type="Gene3D" id="3.55.50.30">
    <property type="match status" value="1"/>
</dbReference>
<name>A0ABV2TAK9_9BACT</name>